<dbReference type="EMBL" id="CM055092">
    <property type="protein sequence ID" value="KAJ7569970.1"/>
    <property type="molecule type" value="Genomic_DNA"/>
</dbReference>
<organism evidence="1 2">
    <name type="scientific">Diphasiastrum complanatum</name>
    <name type="common">Issler's clubmoss</name>
    <name type="synonym">Lycopodium complanatum</name>
    <dbReference type="NCBI Taxonomy" id="34168"/>
    <lineage>
        <taxon>Eukaryota</taxon>
        <taxon>Viridiplantae</taxon>
        <taxon>Streptophyta</taxon>
        <taxon>Embryophyta</taxon>
        <taxon>Tracheophyta</taxon>
        <taxon>Lycopodiopsida</taxon>
        <taxon>Lycopodiales</taxon>
        <taxon>Lycopodiaceae</taxon>
        <taxon>Lycopodioideae</taxon>
        <taxon>Diphasiastrum</taxon>
    </lineage>
</organism>
<keyword evidence="2" id="KW-1185">Reference proteome</keyword>
<protein>
    <submittedName>
        <fullName evidence="1">Uncharacterized protein</fullName>
    </submittedName>
</protein>
<sequence>MAFSKLSLNLQSIRHPYLAFSQTPKLCWILGSQSMILKSISTDGGQMPQKLWVGNDMAVCGWRGVTCTYSRVSELNLSGALLSGPLPEPALSKLDHLPSFVPGGKYVQWKSSDGSGTQMPPAEYFTDSKSQVTNNSFGQADCKMLTSLDLSWNNFSGEVPAVLGQCNSLEFINLPRNRFSRLIPESLGNLRSLRSLKFSHNNLSWVIPPQLTMSCATLQEIDLSNNNLFGSIPMQFSACTSLEHFCLSHNSFSGRFPDILGQMHSLQTLRIDDKLY</sequence>
<evidence type="ECO:0000313" key="1">
    <source>
        <dbReference type="EMBL" id="KAJ7569970.1"/>
    </source>
</evidence>
<name>A0ACC2EU31_DIPCM</name>
<proteinExistence type="predicted"/>
<gene>
    <name evidence="1" type="ORF">O6H91_01G101900</name>
</gene>
<comment type="caution">
    <text evidence="1">The sequence shown here is derived from an EMBL/GenBank/DDBJ whole genome shotgun (WGS) entry which is preliminary data.</text>
</comment>
<dbReference type="Proteomes" id="UP001162992">
    <property type="component" value="Chromosome 1"/>
</dbReference>
<reference evidence="2" key="1">
    <citation type="journal article" date="2024" name="Proc. Natl. Acad. Sci. U.S.A.">
        <title>Extraordinary preservation of gene collinearity over three hundred million years revealed in homosporous lycophytes.</title>
        <authorList>
            <person name="Li C."/>
            <person name="Wickell D."/>
            <person name="Kuo L.Y."/>
            <person name="Chen X."/>
            <person name="Nie B."/>
            <person name="Liao X."/>
            <person name="Peng D."/>
            <person name="Ji J."/>
            <person name="Jenkins J."/>
            <person name="Williams M."/>
            <person name="Shu S."/>
            <person name="Plott C."/>
            <person name="Barry K."/>
            <person name="Rajasekar S."/>
            <person name="Grimwood J."/>
            <person name="Han X."/>
            <person name="Sun S."/>
            <person name="Hou Z."/>
            <person name="He W."/>
            <person name="Dai G."/>
            <person name="Sun C."/>
            <person name="Schmutz J."/>
            <person name="Leebens-Mack J.H."/>
            <person name="Li F.W."/>
            <person name="Wang L."/>
        </authorList>
    </citation>
    <scope>NUCLEOTIDE SEQUENCE [LARGE SCALE GENOMIC DNA]</scope>
    <source>
        <strain evidence="2">cv. PW_Plant_1</strain>
    </source>
</reference>
<evidence type="ECO:0000313" key="2">
    <source>
        <dbReference type="Proteomes" id="UP001162992"/>
    </source>
</evidence>
<accession>A0ACC2EU31</accession>